<evidence type="ECO:0000259" key="5">
    <source>
        <dbReference type="PROSITE" id="PS50070"/>
    </source>
</evidence>
<dbReference type="GO" id="GO:0004175">
    <property type="term" value="F:endopeptidase activity"/>
    <property type="evidence" value="ECO:0007669"/>
    <property type="project" value="TreeGrafter"/>
</dbReference>
<dbReference type="PANTHER" id="PTHR24261">
    <property type="entry name" value="PLASMINOGEN-RELATED"/>
    <property type="match status" value="1"/>
</dbReference>
<dbReference type="PROSITE" id="PS50070">
    <property type="entry name" value="KRINGLE_2"/>
    <property type="match status" value="1"/>
</dbReference>
<evidence type="ECO:0000256" key="3">
    <source>
        <dbReference type="ARBA" id="ARBA00023157"/>
    </source>
</evidence>
<keyword evidence="2" id="KW-0732">Signal</keyword>
<dbReference type="SMART" id="SM00130">
    <property type="entry name" value="KR"/>
    <property type="match status" value="1"/>
</dbReference>
<dbReference type="SUPFAM" id="SSF57440">
    <property type="entry name" value="Kringle-like"/>
    <property type="match status" value="1"/>
</dbReference>
<reference evidence="6" key="2">
    <citation type="submission" date="2025-09" db="UniProtKB">
        <authorList>
            <consortium name="Ensembl"/>
        </authorList>
    </citation>
    <scope>IDENTIFICATION</scope>
</reference>
<reference evidence="6" key="1">
    <citation type="submission" date="2025-08" db="UniProtKB">
        <authorList>
            <consortium name="Ensembl"/>
        </authorList>
    </citation>
    <scope>IDENTIFICATION</scope>
</reference>
<gene>
    <name evidence="6" type="primary">LOC107576838</name>
</gene>
<dbReference type="InterPro" id="IPR038178">
    <property type="entry name" value="Kringle_sf"/>
</dbReference>
<dbReference type="GO" id="GO:0005615">
    <property type="term" value="C:extracellular space"/>
    <property type="evidence" value="ECO:0007669"/>
    <property type="project" value="TreeGrafter"/>
</dbReference>
<dbReference type="PRINTS" id="PR00018">
    <property type="entry name" value="KRINGLE"/>
</dbReference>
<dbReference type="InterPro" id="IPR050759">
    <property type="entry name" value="Serine_protease_kringle"/>
</dbReference>
<dbReference type="Gene3D" id="2.40.20.10">
    <property type="entry name" value="Plasminogen Kringle 4"/>
    <property type="match status" value="1"/>
</dbReference>
<feature type="domain" description="Kringle" evidence="5">
    <location>
        <begin position="14"/>
        <end position="92"/>
    </location>
</feature>
<dbReference type="Ensembl" id="ENSSGRT00000020445.1">
    <property type="protein sequence ID" value="ENSSGRP00000018929.1"/>
    <property type="gene ID" value="ENSSGRG00000011457.1"/>
</dbReference>
<dbReference type="GO" id="GO:0006508">
    <property type="term" value="P:proteolysis"/>
    <property type="evidence" value="ECO:0007669"/>
    <property type="project" value="TreeGrafter"/>
</dbReference>
<evidence type="ECO:0000313" key="6">
    <source>
        <dbReference type="Ensembl" id="ENSSGRP00000018929.1"/>
    </source>
</evidence>
<keyword evidence="1 4" id="KW-0420">Kringle</keyword>
<comment type="caution">
    <text evidence="4">Lacks conserved residue(s) required for the propagation of feature annotation.</text>
</comment>
<proteinExistence type="predicted"/>
<dbReference type="FunFam" id="2.40.20.10:FF:000001">
    <property type="entry name" value="Urokinase-type plasminogen activator"/>
    <property type="match status" value="1"/>
</dbReference>
<dbReference type="InterPro" id="IPR013806">
    <property type="entry name" value="Kringle-like"/>
</dbReference>
<evidence type="ECO:0000313" key="7">
    <source>
        <dbReference type="Proteomes" id="UP000472262"/>
    </source>
</evidence>
<evidence type="ECO:0000256" key="2">
    <source>
        <dbReference type="ARBA" id="ARBA00022729"/>
    </source>
</evidence>
<dbReference type="CDD" id="cd00108">
    <property type="entry name" value="KR"/>
    <property type="match status" value="1"/>
</dbReference>
<organism evidence="6 7">
    <name type="scientific">Sinocyclocheilus grahami</name>
    <name type="common">Dianchi golden-line fish</name>
    <name type="synonym">Barbus grahami</name>
    <dbReference type="NCBI Taxonomy" id="75366"/>
    <lineage>
        <taxon>Eukaryota</taxon>
        <taxon>Metazoa</taxon>
        <taxon>Chordata</taxon>
        <taxon>Craniata</taxon>
        <taxon>Vertebrata</taxon>
        <taxon>Euteleostomi</taxon>
        <taxon>Actinopterygii</taxon>
        <taxon>Neopterygii</taxon>
        <taxon>Teleostei</taxon>
        <taxon>Ostariophysi</taxon>
        <taxon>Cypriniformes</taxon>
        <taxon>Cyprinidae</taxon>
        <taxon>Cyprininae</taxon>
        <taxon>Sinocyclocheilus</taxon>
    </lineage>
</organism>
<dbReference type="InterPro" id="IPR000001">
    <property type="entry name" value="Kringle"/>
</dbReference>
<dbReference type="Proteomes" id="UP000472262">
    <property type="component" value="Unassembled WGS sequence"/>
</dbReference>
<evidence type="ECO:0000256" key="1">
    <source>
        <dbReference type="ARBA" id="ARBA00022572"/>
    </source>
</evidence>
<dbReference type="PROSITE" id="PS00021">
    <property type="entry name" value="KRINGLE_1"/>
    <property type="match status" value="1"/>
</dbReference>
<dbReference type="AlphaFoldDB" id="A0A672L0S4"/>
<sequence>MVCFLVFLSDTTERCSRGQGSGYRGTWSMSVSGLECINWNFSSLRGKKFNARRPEANSLGLGNHNYCRNPDGDAKPWCYVYKKGQKPSPAAV</sequence>
<dbReference type="PANTHER" id="PTHR24261:SF13">
    <property type="entry name" value="PLASMINOGEN"/>
    <property type="match status" value="1"/>
</dbReference>
<dbReference type="Pfam" id="PF00051">
    <property type="entry name" value="Kringle"/>
    <property type="match status" value="1"/>
</dbReference>
<dbReference type="GO" id="GO:0005102">
    <property type="term" value="F:signaling receptor binding"/>
    <property type="evidence" value="ECO:0007669"/>
    <property type="project" value="TreeGrafter"/>
</dbReference>
<evidence type="ECO:0000256" key="4">
    <source>
        <dbReference type="PROSITE-ProRule" id="PRU00121"/>
    </source>
</evidence>
<keyword evidence="3" id="KW-1015">Disulfide bond</keyword>
<dbReference type="OMA" id="ECINWNF"/>
<name>A0A672L0S4_SINGR</name>
<dbReference type="InterPro" id="IPR018056">
    <property type="entry name" value="Kringle_CS"/>
</dbReference>
<protein>
    <submittedName>
        <fullName evidence="6">Tissue-type plasminogen activator-like</fullName>
    </submittedName>
</protein>
<keyword evidence="7" id="KW-1185">Reference proteome</keyword>
<dbReference type="InParanoid" id="A0A672L0S4"/>
<accession>A0A672L0S4</accession>